<reference evidence="2" key="1">
    <citation type="submission" date="2020-08" db="EMBL/GenBank/DDBJ databases">
        <title>Genome public.</title>
        <authorList>
            <person name="Liu C."/>
            <person name="Sun Q."/>
        </authorList>
    </citation>
    <scope>NUCLEOTIDE SEQUENCE</scope>
    <source>
        <strain evidence="2">BX7</strain>
    </source>
</reference>
<dbReference type="RefSeq" id="WP_249298872.1">
    <property type="nucleotide sequence ID" value="NZ_JACRSP010000001.1"/>
</dbReference>
<keyword evidence="3" id="KW-1185">Reference proteome</keyword>
<evidence type="ECO:0000256" key="1">
    <source>
        <dbReference type="SAM" id="Phobius"/>
    </source>
</evidence>
<accession>A0A926HU71</accession>
<sequence>MAKFCQYCGKPLEEGTLCNCEESVAAQAAAADASSNSAAPTGGGFGDKLKIAFHNLIPFVKSYFKSPVDSTKSALDNNDLPLASLFVAIQAILSGLLVFFAVKGMLGSMGGYVKVPFFSLFFYGLLAVLLSFFTAALAIFLIGKFMKVSIRFSSAVIACGVGAILPTICAVVLTLCGFLSVQLAAALLTISLYVSITTRLVAAKSVLGADQSGKFYFSFIIGLGAADLVTSLIITRFLSGMLSNFAMGALGGLGNLF</sequence>
<protein>
    <recommendedName>
        <fullName evidence="4">Yip1 domain-containing protein</fullName>
    </recommendedName>
</protein>
<feature type="transmembrane region" description="Helical" evidence="1">
    <location>
        <begin position="181"/>
        <end position="203"/>
    </location>
</feature>
<organism evidence="2 3">
    <name type="scientific">Feifania hominis</name>
    <dbReference type="NCBI Taxonomy" id="2763660"/>
    <lineage>
        <taxon>Bacteria</taxon>
        <taxon>Bacillati</taxon>
        <taxon>Bacillota</taxon>
        <taxon>Clostridia</taxon>
        <taxon>Eubacteriales</taxon>
        <taxon>Feifaniaceae</taxon>
        <taxon>Feifania</taxon>
    </lineage>
</organism>
<feature type="transmembrane region" description="Helical" evidence="1">
    <location>
        <begin position="80"/>
        <end position="100"/>
    </location>
</feature>
<gene>
    <name evidence="2" type="ORF">H8695_00795</name>
</gene>
<name>A0A926HU71_9FIRM</name>
<evidence type="ECO:0000313" key="3">
    <source>
        <dbReference type="Proteomes" id="UP000620366"/>
    </source>
</evidence>
<feature type="transmembrane region" description="Helical" evidence="1">
    <location>
        <begin position="155"/>
        <end position="175"/>
    </location>
</feature>
<feature type="transmembrane region" description="Helical" evidence="1">
    <location>
        <begin position="120"/>
        <end position="143"/>
    </location>
</feature>
<comment type="caution">
    <text evidence="2">The sequence shown here is derived from an EMBL/GenBank/DDBJ whole genome shotgun (WGS) entry which is preliminary data.</text>
</comment>
<dbReference type="EMBL" id="JACRSP010000001">
    <property type="protein sequence ID" value="MBC8535236.1"/>
    <property type="molecule type" value="Genomic_DNA"/>
</dbReference>
<keyword evidence="1" id="KW-1133">Transmembrane helix</keyword>
<dbReference type="Proteomes" id="UP000620366">
    <property type="component" value="Unassembled WGS sequence"/>
</dbReference>
<evidence type="ECO:0000313" key="2">
    <source>
        <dbReference type="EMBL" id="MBC8535236.1"/>
    </source>
</evidence>
<evidence type="ECO:0008006" key="4">
    <source>
        <dbReference type="Google" id="ProtNLM"/>
    </source>
</evidence>
<proteinExistence type="predicted"/>
<keyword evidence="1" id="KW-0812">Transmembrane</keyword>
<feature type="transmembrane region" description="Helical" evidence="1">
    <location>
        <begin position="215"/>
        <end position="238"/>
    </location>
</feature>
<keyword evidence="1" id="KW-0472">Membrane</keyword>
<dbReference type="AlphaFoldDB" id="A0A926HU71"/>